<comment type="caution">
    <text evidence="2">The sequence shown here is derived from an EMBL/GenBank/DDBJ whole genome shotgun (WGS) entry which is preliminary data.</text>
</comment>
<dbReference type="PANTHER" id="PTHR38116">
    <property type="entry name" value="CHROMOSOME 7, WHOLE GENOME SHOTGUN SEQUENCE"/>
    <property type="match status" value="1"/>
</dbReference>
<dbReference type="GeneID" id="34598649"/>
<dbReference type="PANTHER" id="PTHR38116:SF9">
    <property type="entry name" value="BZIP DOMAIN-CONTAINING PROTEIN"/>
    <property type="match status" value="1"/>
</dbReference>
<dbReference type="CDD" id="cd14688">
    <property type="entry name" value="bZIP_YAP"/>
    <property type="match status" value="1"/>
</dbReference>
<evidence type="ECO:0000313" key="3">
    <source>
        <dbReference type="Proteomes" id="UP000077002"/>
    </source>
</evidence>
<feature type="region of interest" description="Disordered" evidence="1">
    <location>
        <begin position="90"/>
        <end position="110"/>
    </location>
</feature>
<organism evidence="2 3">
    <name type="scientific">Fonsecaea monophora</name>
    <dbReference type="NCBI Taxonomy" id="254056"/>
    <lineage>
        <taxon>Eukaryota</taxon>
        <taxon>Fungi</taxon>
        <taxon>Dikarya</taxon>
        <taxon>Ascomycota</taxon>
        <taxon>Pezizomycotina</taxon>
        <taxon>Eurotiomycetes</taxon>
        <taxon>Chaetothyriomycetidae</taxon>
        <taxon>Chaetothyriales</taxon>
        <taxon>Herpotrichiellaceae</taxon>
        <taxon>Fonsecaea</taxon>
    </lineage>
</organism>
<dbReference type="Pfam" id="PF11905">
    <property type="entry name" value="DUF3425"/>
    <property type="match status" value="1"/>
</dbReference>
<dbReference type="SUPFAM" id="SSF57959">
    <property type="entry name" value="Leucine zipper domain"/>
    <property type="match status" value="1"/>
</dbReference>
<dbReference type="InterPro" id="IPR021833">
    <property type="entry name" value="DUF3425"/>
</dbReference>
<dbReference type="AlphaFoldDB" id="A0A177FFB7"/>
<evidence type="ECO:0000256" key="1">
    <source>
        <dbReference type="SAM" id="MobiDB-lite"/>
    </source>
</evidence>
<evidence type="ECO:0008006" key="4">
    <source>
        <dbReference type="Google" id="ProtNLM"/>
    </source>
</evidence>
<evidence type="ECO:0000313" key="2">
    <source>
        <dbReference type="EMBL" id="OAG42310.1"/>
    </source>
</evidence>
<feature type="compositionally biased region" description="Polar residues" evidence="1">
    <location>
        <begin position="96"/>
        <end position="107"/>
    </location>
</feature>
<dbReference type="Proteomes" id="UP000077002">
    <property type="component" value="Unassembled WGS sequence"/>
</dbReference>
<dbReference type="Gene3D" id="1.20.5.170">
    <property type="match status" value="1"/>
</dbReference>
<keyword evidence="3" id="KW-1185">Reference proteome</keyword>
<name>A0A177FFB7_9EURO</name>
<reference evidence="2 3" key="1">
    <citation type="submission" date="2016-03" db="EMBL/GenBank/DDBJ databases">
        <title>Draft genome sequence of the Fonsecaea monophora CBS 269.37.</title>
        <authorList>
            <person name="Bombassaro A."/>
            <person name="Vinicius W.A."/>
            <person name="De Hoog S."/>
            <person name="Sun J."/>
            <person name="Souza E.M."/>
            <person name="Raittz R.T."/>
            <person name="Costa F."/>
            <person name="Leao A.C."/>
            <person name="Tadra-Sfeir M.Z."/>
            <person name="Baura V."/>
            <person name="Balsanelli E."/>
            <person name="Pedrosa F.O."/>
            <person name="Moreno L.F."/>
            <person name="Steffens M.B."/>
            <person name="Xi L."/>
            <person name="Bocca A.L."/>
            <person name="Felipe M.S."/>
            <person name="Teixeira M."/>
            <person name="Telles Filho F.Q."/>
            <person name="Azevedo C.M."/>
            <person name="Gomes R."/>
            <person name="Vicente V.A."/>
        </authorList>
    </citation>
    <scope>NUCLEOTIDE SEQUENCE [LARGE SCALE GENOMIC DNA]</scope>
    <source>
        <strain evidence="2 3">CBS 269.37</strain>
    </source>
</reference>
<dbReference type="GO" id="GO:0003700">
    <property type="term" value="F:DNA-binding transcription factor activity"/>
    <property type="evidence" value="ECO:0007669"/>
    <property type="project" value="InterPro"/>
</dbReference>
<dbReference type="EMBL" id="LVKK01000017">
    <property type="protein sequence ID" value="OAG42310.1"/>
    <property type="molecule type" value="Genomic_DNA"/>
</dbReference>
<dbReference type="OrthoDB" id="2245989at2759"/>
<proteinExistence type="predicted"/>
<dbReference type="RefSeq" id="XP_022514262.1">
    <property type="nucleotide sequence ID" value="XM_022653452.1"/>
</dbReference>
<dbReference type="InterPro" id="IPR046347">
    <property type="entry name" value="bZIP_sf"/>
</dbReference>
<gene>
    <name evidence="2" type="ORF">AYO21_03478</name>
</gene>
<protein>
    <recommendedName>
        <fullName evidence="4">BZIP domain-containing protein</fullName>
    </recommendedName>
</protein>
<sequence length="320" mass="35062">MSVATEIIHQTNSEIIQIVAMSESGSEASKAAKKSFREYNRNAQRVFRQRRKEHLNKLEAAQRELNSIQVEEVERLRRENQALAQENESLKAAYGSQASSPGPTLSPSEVRGSPSGFMAYGAAPAGYLSPVSGAPSYVPGPVPVSLPQPATTPLSSASSDPSTLVVVVPNNIREIRRSLHQMFAPLLEIPVISNPQTHLATLAALEPSLPGALKPSQLQLSTPHHAYIDMIPSPSLRDRLIAIGPANANTFLTEACTIACDIEDTGQMIVWGEDWLNEFSWEFSAGVLERWGGWLLTSEWGQRANFWRRQRGVPILPGYD</sequence>
<accession>A0A177FFB7</accession>